<keyword evidence="2" id="KW-1185">Reference proteome</keyword>
<accession>A0A3N0C1L1</accession>
<evidence type="ECO:0000313" key="2">
    <source>
        <dbReference type="Proteomes" id="UP000273807"/>
    </source>
</evidence>
<dbReference type="AlphaFoldDB" id="A0A3N0C1L1"/>
<reference evidence="1 2" key="1">
    <citation type="submission" date="2018-10" db="EMBL/GenBank/DDBJ databases">
        <title>Genome sequencing of Arthrobacter oryzae TNB02.</title>
        <authorList>
            <person name="Cho Y.-J."/>
            <person name="Cho A."/>
            <person name="Kim O.-S."/>
        </authorList>
    </citation>
    <scope>NUCLEOTIDE SEQUENCE [LARGE SCALE GENOMIC DNA]</scope>
    <source>
        <strain evidence="1 2">TNB02</strain>
    </source>
</reference>
<organism evidence="1 2">
    <name type="scientific">Arthrobacter oryzae</name>
    <dbReference type="NCBI Taxonomy" id="409290"/>
    <lineage>
        <taxon>Bacteria</taxon>
        <taxon>Bacillati</taxon>
        <taxon>Actinomycetota</taxon>
        <taxon>Actinomycetes</taxon>
        <taxon>Micrococcales</taxon>
        <taxon>Micrococcaceae</taxon>
        <taxon>Arthrobacter</taxon>
    </lineage>
</organism>
<sequence length="61" mass="6517">MTSHRSGSTPARKCHQLFLPAIPASPGTTLEQAKGGVLYAAAKFSRSRNDPWPVNSPAKIL</sequence>
<dbReference type="EMBL" id="RBED01000091">
    <property type="protein sequence ID" value="RNL55638.1"/>
    <property type="molecule type" value="Genomic_DNA"/>
</dbReference>
<evidence type="ECO:0000313" key="1">
    <source>
        <dbReference type="EMBL" id="RNL55638.1"/>
    </source>
</evidence>
<comment type="caution">
    <text evidence="1">The sequence shown here is derived from an EMBL/GenBank/DDBJ whole genome shotgun (WGS) entry which is preliminary data.</text>
</comment>
<name>A0A3N0C1L1_9MICC</name>
<proteinExistence type="predicted"/>
<protein>
    <submittedName>
        <fullName evidence="1">Uncharacterized protein</fullName>
    </submittedName>
</protein>
<dbReference type="Proteomes" id="UP000273807">
    <property type="component" value="Unassembled WGS sequence"/>
</dbReference>
<gene>
    <name evidence="1" type="ORF">D7003_09480</name>
</gene>